<dbReference type="RefSeq" id="WP_339939996.1">
    <property type="nucleotide sequence ID" value="NZ_BAABGA010000029.1"/>
</dbReference>
<accession>A0ABP8ML67</accession>
<dbReference type="PANTHER" id="PTHR33360">
    <property type="entry name" value="TRANSPOSASE FOR INSERTION SEQUENCE ELEMENT IS200"/>
    <property type="match status" value="1"/>
</dbReference>
<dbReference type="PANTHER" id="PTHR33360:SF2">
    <property type="entry name" value="TRANSPOSASE FOR INSERTION SEQUENCE ELEMENT IS200"/>
    <property type="match status" value="1"/>
</dbReference>
<dbReference type="EMBL" id="BAABGA010000029">
    <property type="protein sequence ID" value="GAA4452527.1"/>
    <property type="molecule type" value="Genomic_DNA"/>
</dbReference>
<dbReference type="InterPro" id="IPR036515">
    <property type="entry name" value="Transposase_17_sf"/>
</dbReference>
<evidence type="ECO:0000313" key="2">
    <source>
        <dbReference type="EMBL" id="GAA4452527.1"/>
    </source>
</evidence>
<evidence type="ECO:0000259" key="1">
    <source>
        <dbReference type="SMART" id="SM01321"/>
    </source>
</evidence>
<keyword evidence="3" id="KW-1185">Reference proteome</keyword>
<dbReference type="InterPro" id="IPR002686">
    <property type="entry name" value="Transposase_17"/>
</dbReference>
<sequence length="152" mass="17536">MPQSLSKVAIHLVFSTKHRHPVLKPRSLCDELYAYMATILRDNVDSPAIIIGGVEDHIHALFLLSRNFAMKDVVQQAKTETSKWVKRQATALSQFSWQGGYGAFSVSESNIAEVKAYIANQEMHHRNMTFKEEFRELCRRHGITIDERYVWD</sequence>
<dbReference type="Pfam" id="PF01797">
    <property type="entry name" value="Y1_Tnp"/>
    <property type="match status" value="1"/>
</dbReference>
<comment type="caution">
    <text evidence="2">The sequence shown here is derived from an EMBL/GenBank/DDBJ whole genome shotgun (WGS) entry which is preliminary data.</text>
</comment>
<dbReference type="SMART" id="SM01321">
    <property type="entry name" value="Y1_Tnp"/>
    <property type="match status" value="1"/>
</dbReference>
<reference evidence="3" key="1">
    <citation type="journal article" date="2019" name="Int. J. Syst. Evol. Microbiol.">
        <title>The Global Catalogue of Microorganisms (GCM) 10K type strain sequencing project: providing services to taxonomists for standard genome sequencing and annotation.</title>
        <authorList>
            <consortium name="The Broad Institute Genomics Platform"/>
            <consortium name="The Broad Institute Genome Sequencing Center for Infectious Disease"/>
            <person name="Wu L."/>
            <person name="Ma J."/>
        </authorList>
    </citation>
    <scope>NUCLEOTIDE SEQUENCE [LARGE SCALE GENOMIC DNA]</scope>
    <source>
        <strain evidence="3">JCM 17759</strain>
    </source>
</reference>
<dbReference type="Gene3D" id="3.30.70.1290">
    <property type="entry name" value="Transposase IS200-like"/>
    <property type="match status" value="1"/>
</dbReference>
<feature type="domain" description="Transposase IS200-like" evidence="1">
    <location>
        <begin position="5"/>
        <end position="121"/>
    </location>
</feature>
<proteinExistence type="predicted"/>
<organism evidence="2 3">
    <name type="scientific">Novipirellula rosea</name>
    <dbReference type="NCBI Taxonomy" id="1031540"/>
    <lineage>
        <taxon>Bacteria</taxon>
        <taxon>Pseudomonadati</taxon>
        <taxon>Planctomycetota</taxon>
        <taxon>Planctomycetia</taxon>
        <taxon>Pirellulales</taxon>
        <taxon>Pirellulaceae</taxon>
        <taxon>Novipirellula</taxon>
    </lineage>
</organism>
<dbReference type="SUPFAM" id="SSF143422">
    <property type="entry name" value="Transposase IS200-like"/>
    <property type="match status" value="1"/>
</dbReference>
<dbReference type="Proteomes" id="UP001500840">
    <property type="component" value="Unassembled WGS sequence"/>
</dbReference>
<gene>
    <name evidence="2" type="primary">tnpA_5</name>
    <name evidence="2" type="ORF">GCM10023156_21970</name>
</gene>
<evidence type="ECO:0000313" key="3">
    <source>
        <dbReference type="Proteomes" id="UP001500840"/>
    </source>
</evidence>
<protein>
    <submittedName>
        <fullName evidence="2">IS200/IS605 family transposase</fullName>
    </submittedName>
</protein>
<name>A0ABP8ML67_9BACT</name>